<evidence type="ECO:0000313" key="3">
    <source>
        <dbReference type="EMBL" id="MFC7278338.1"/>
    </source>
</evidence>
<protein>
    <submittedName>
        <fullName evidence="3">DUF732 domain-containing protein</fullName>
    </submittedName>
</protein>
<dbReference type="Proteomes" id="UP001596548">
    <property type="component" value="Unassembled WGS sequence"/>
</dbReference>
<comment type="caution">
    <text evidence="3">The sequence shown here is derived from an EMBL/GenBank/DDBJ whole genome shotgun (WGS) entry which is preliminary data.</text>
</comment>
<feature type="compositionally biased region" description="Basic and acidic residues" evidence="1">
    <location>
        <begin position="32"/>
        <end position="43"/>
    </location>
</feature>
<dbReference type="EMBL" id="JBHTBJ010000031">
    <property type="protein sequence ID" value="MFC7278338.1"/>
    <property type="molecule type" value="Genomic_DNA"/>
</dbReference>
<name>A0ABW2I0N6_9ACTN</name>
<dbReference type="RefSeq" id="WP_378975077.1">
    <property type="nucleotide sequence ID" value="NZ_JBHTBJ010000031.1"/>
</dbReference>
<reference evidence="4" key="1">
    <citation type="journal article" date="2019" name="Int. J. Syst. Evol. Microbiol.">
        <title>The Global Catalogue of Microorganisms (GCM) 10K type strain sequencing project: providing services to taxonomists for standard genome sequencing and annotation.</title>
        <authorList>
            <consortium name="The Broad Institute Genomics Platform"/>
            <consortium name="The Broad Institute Genome Sequencing Center for Infectious Disease"/>
            <person name="Wu L."/>
            <person name="Ma J."/>
        </authorList>
    </citation>
    <scope>NUCLEOTIDE SEQUENCE [LARGE SCALE GENOMIC DNA]</scope>
    <source>
        <strain evidence="4">XZYJT-10</strain>
    </source>
</reference>
<evidence type="ECO:0000259" key="2">
    <source>
        <dbReference type="Pfam" id="PF05305"/>
    </source>
</evidence>
<sequence>MLAVAAIAALGLAGCGEDAGKPAAAPVVSADDGAHPVRERKTQPAESATSRSRTTSPAPEVRRAEPARTAGGGAGSGDLGLDRFVAAVQRQLPAVAVDRRDEEVEDLGVQACQGLAAGEKDAVVAGAISEQGVAIGDARKLVALARATACADRPKVGAGRG</sequence>
<organism evidence="3 4">
    <name type="scientific">Paractinoplanes rhizophilus</name>
    <dbReference type="NCBI Taxonomy" id="1416877"/>
    <lineage>
        <taxon>Bacteria</taxon>
        <taxon>Bacillati</taxon>
        <taxon>Actinomycetota</taxon>
        <taxon>Actinomycetes</taxon>
        <taxon>Micromonosporales</taxon>
        <taxon>Micromonosporaceae</taxon>
        <taxon>Paractinoplanes</taxon>
    </lineage>
</organism>
<keyword evidence="4" id="KW-1185">Reference proteome</keyword>
<feature type="compositionally biased region" description="Low complexity" evidence="1">
    <location>
        <begin position="44"/>
        <end position="59"/>
    </location>
</feature>
<feature type="domain" description="DUF732" evidence="2">
    <location>
        <begin position="97"/>
        <end position="152"/>
    </location>
</feature>
<accession>A0ABW2I0N6</accession>
<feature type="region of interest" description="Disordered" evidence="1">
    <location>
        <begin position="19"/>
        <end position="78"/>
    </location>
</feature>
<dbReference type="InterPro" id="IPR007969">
    <property type="entry name" value="DUF732"/>
</dbReference>
<gene>
    <name evidence="3" type="ORF">ACFQS1_30515</name>
</gene>
<evidence type="ECO:0000256" key="1">
    <source>
        <dbReference type="SAM" id="MobiDB-lite"/>
    </source>
</evidence>
<dbReference type="Pfam" id="PF05305">
    <property type="entry name" value="DUF732"/>
    <property type="match status" value="1"/>
</dbReference>
<proteinExistence type="predicted"/>
<evidence type="ECO:0000313" key="4">
    <source>
        <dbReference type="Proteomes" id="UP001596548"/>
    </source>
</evidence>